<keyword evidence="5" id="KW-1185">Reference proteome</keyword>
<evidence type="ECO:0000259" key="3">
    <source>
        <dbReference type="PROSITE" id="PS51186"/>
    </source>
</evidence>
<protein>
    <submittedName>
        <fullName evidence="4">GNAT family N-acetyltransferase</fullName>
        <ecNumber evidence="4">2.3.1.-</ecNumber>
    </submittedName>
</protein>
<keyword evidence="2 4" id="KW-0012">Acyltransferase</keyword>
<dbReference type="PROSITE" id="PS51186">
    <property type="entry name" value="GNAT"/>
    <property type="match status" value="1"/>
</dbReference>
<gene>
    <name evidence="4" type="ORF">ACFPDQ_04380</name>
</gene>
<dbReference type="InterPro" id="IPR016181">
    <property type="entry name" value="Acyl_CoA_acyltransferase"/>
</dbReference>
<dbReference type="PANTHER" id="PTHR42919">
    <property type="entry name" value="N-ALPHA-ACETYLTRANSFERASE"/>
    <property type="match status" value="1"/>
</dbReference>
<name>A0ABV9TAW4_9GAMM</name>
<dbReference type="EC" id="2.3.1.-" evidence="4"/>
<keyword evidence="1 4" id="KW-0808">Transferase</keyword>
<evidence type="ECO:0000313" key="5">
    <source>
        <dbReference type="Proteomes" id="UP001595926"/>
    </source>
</evidence>
<reference evidence="5" key="1">
    <citation type="journal article" date="2019" name="Int. J. Syst. Evol. Microbiol.">
        <title>The Global Catalogue of Microorganisms (GCM) 10K type strain sequencing project: providing services to taxonomists for standard genome sequencing and annotation.</title>
        <authorList>
            <consortium name="The Broad Institute Genomics Platform"/>
            <consortium name="The Broad Institute Genome Sequencing Center for Infectious Disease"/>
            <person name="Wu L."/>
            <person name="Ma J."/>
        </authorList>
    </citation>
    <scope>NUCLEOTIDE SEQUENCE [LARGE SCALE GENOMIC DNA]</scope>
    <source>
        <strain evidence="5">CGMCC 1.13718</strain>
    </source>
</reference>
<accession>A0ABV9TAW4</accession>
<evidence type="ECO:0000256" key="2">
    <source>
        <dbReference type="ARBA" id="ARBA00023315"/>
    </source>
</evidence>
<proteinExistence type="predicted"/>
<dbReference type="EMBL" id="JBHSJH010000002">
    <property type="protein sequence ID" value="MFC4892280.1"/>
    <property type="molecule type" value="Genomic_DNA"/>
</dbReference>
<dbReference type="Proteomes" id="UP001595926">
    <property type="component" value="Unassembled WGS sequence"/>
</dbReference>
<evidence type="ECO:0000313" key="4">
    <source>
        <dbReference type="EMBL" id="MFC4892280.1"/>
    </source>
</evidence>
<dbReference type="Pfam" id="PF00583">
    <property type="entry name" value="Acetyltransf_1"/>
    <property type="match status" value="1"/>
</dbReference>
<feature type="domain" description="N-acetyltransferase" evidence="3">
    <location>
        <begin position="6"/>
        <end position="145"/>
    </location>
</feature>
<dbReference type="InterPro" id="IPR051556">
    <property type="entry name" value="N-term/lysine_N-AcTrnsfr"/>
</dbReference>
<dbReference type="GO" id="GO:0016746">
    <property type="term" value="F:acyltransferase activity"/>
    <property type="evidence" value="ECO:0007669"/>
    <property type="project" value="UniProtKB-KW"/>
</dbReference>
<dbReference type="SUPFAM" id="SSF55729">
    <property type="entry name" value="Acyl-CoA N-acyltransferases (Nat)"/>
    <property type="match status" value="1"/>
</dbReference>
<dbReference type="RefSeq" id="WP_119329693.1">
    <property type="nucleotide sequence ID" value="NZ_JBHSJH010000002.1"/>
</dbReference>
<dbReference type="Gene3D" id="3.40.630.30">
    <property type="match status" value="1"/>
</dbReference>
<evidence type="ECO:0000256" key="1">
    <source>
        <dbReference type="ARBA" id="ARBA00022679"/>
    </source>
</evidence>
<dbReference type="PANTHER" id="PTHR42919:SF8">
    <property type="entry name" value="N-ALPHA-ACETYLTRANSFERASE 50"/>
    <property type="match status" value="1"/>
</dbReference>
<dbReference type="CDD" id="cd04301">
    <property type="entry name" value="NAT_SF"/>
    <property type="match status" value="1"/>
</dbReference>
<organism evidence="4 5">
    <name type="scientific">Pseudofrancisella aestuarii</name>
    <dbReference type="NCBI Taxonomy" id="2670347"/>
    <lineage>
        <taxon>Bacteria</taxon>
        <taxon>Pseudomonadati</taxon>
        <taxon>Pseudomonadota</taxon>
        <taxon>Gammaproteobacteria</taxon>
        <taxon>Thiotrichales</taxon>
        <taxon>Francisellaceae</taxon>
        <taxon>Pseudofrancisella</taxon>
    </lineage>
</organism>
<sequence length="145" mass="16710">MQANNILISNANLNHLDDLIEIENSLFNSDKISRRQMTYNIKKQKLFFTAVSNDSVAGYILCFEYKKQIRIYSLAVSTSHQGKGIAQSLLNHLFKLTTKNIYLEVNTNNLGAIRLYQKNNFVISKTISNYYENGDSAYKMILERD</sequence>
<dbReference type="InterPro" id="IPR000182">
    <property type="entry name" value="GNAT_dom"/>
</dbReference>
<comment type="caution">
    <text evidence="4">The sequence shown here is derived from an EMBL/GenBank/DDBJ whole genome shotgun (WGS) entry which is preliminary data.</text>
</comment>